<reference evidence="1 2" key="1">
    <citation type="journal article" date="2016" name="Nat. Commun.">
        <title>Extremotolerant tardigrade genome and improved radiotolerance of human cultured cells by tardigrade-unique protein.</title>
        <authorList>
            <person name="Hashimoto T."/>
            <person name="Horikawa D.D."/>
            <person name="Saito Y."/>
            <person name="Kuwahara H."/>
            <person name="Kozuka-Hata H."/>
            <person name="Shin-I T."/>
            <person name="Minakuchi Y."/>
            <person name="Ohishi K."/>
            <person name="Motoyama A."/>
            <person name="Aizu T."/>
            <person name="Enomoto A."/>
            <person name="Kondo K."/>
            <person name="Tanaka S."/>
            <person name="Hara Y."/>
            <person name="Koshikawa S."/>
            <person name="Sagara H."/>
            <person name="Miura T."/>
            <person name="Yokobori S."/>
            <person name="Miyagawa K."/>
            <person name="Suzuki Y."/>
            <person name="Kubo T."/>
            <person name="Oyama M."/>
            <person name="Kohara Y."/>
            <person name="Fujiyama A."/>
            <person name="Arakawa K."/>
            <person name="Katayama T."/>
            <person name="Toyoda A."/>
            <person name="Kunieda T."/>
        </authorList>
    </citation>
    <scope>NUCLEOTIDE SEQUENCE [LARGE SCALE GENOMIC DNA]</scope>
    <source>
        <strain evidence="1 2">YOKOZUNA-1</strain>
    </source>
</reference>
<dbReference type="AlphaFoldDB" id="A0A1D1V3X8"/>
<protein>
    <submittedName>
        <fullName evidence="1">Uncharacterized protein</fullName>
    </submittedName>
</protein>
<accession>A0A1D1V3X8</accession>
<organism evidence="1 2">
    <name type="scientific">Ramazzottius varieornatus</name>
    <name type="common">Water bear</name>
    <name type="synonym">Tardigrade</name>
    <dbReference type="NCBI Taxonomy" id="947166"/>
    <lineage>
        <taxon>Eukaryota</taxon>
        <taxon>Metazoa</taxon>
        <taxon>Ecdysozoa</taxon>
        <taxon>Tardigrada</taxon>
        <taxon>Eutardigrada</taxon>
        <taxon>Parachela</taxon>
        <taxon>Hypsibioidea</taxon>
        <taxon>Ramazzottiidae</taxon>
        <taxon>Ramazzottius</taxon>
    </lineage>
</organism>
<proteinExistence type="predicted"/>
<gene>
    <name evidence="1" type="primary">RvY_06400-1</name>
    <name evidence="1" type="synonym">RvY_06400.1</name>
    <name evidence="1" type="ORF">RvY_06400</name>
</gene>
<comment type="caution">
    <text evidence="1">The sequence shown here is derived from an EMBL/GenBank/DDBJ whole genome shotgun (WGS) entry which is preliminary data.</text>
</comment>
<name>A0A1D1V3X8_RAMVA</name>
<evidence type="ECO:0000313" key="2">
    <source>
        <dbReference type="Proteomes" id="UP000186922"/>
    </source>
</evidence>
<dbReference type="Proteomes" id="UP000186922">
    <property type="component" value="Unassembled WGS sequence"/>
</dbReference>
<evidence type="ECO:0000313" key="1">
    <source>
        <dbReference type="EMBL" id="GAU94672.1"/>
    </source>
</evidence>
<sequence length="67" mass="7262">MLSKGALDNIAAAYKTARKVEPSLPQKAVQSRKLSISFASLWKLGRKLSIDCEYSPTKCGLHVGVAK</sequence>
<dbReference type="EMBL" id="BDGG01000002">
    <property type="protein sequence ID" value="GAU94672.1"/>
    <property type="molecule type" value="Genomic_DNA"/>
</dbReference>
<keyword evidence="2" id="KW-1185">Reference proteome</keyword>